<name>A0ABM9AWI9_9BACT</name>
<dbReference type="Gene3D" id="3.40.1260.10">
    <property type="entry name" value="DsrEFH-like"/>
    <property type="match status" value="1"/>
</dbReference>
<evidence type="ECO:0000313" key="2">
    <source>
        <dbReference type="Proteomes" id="UP000837803"/>
    </source>
</evidence>
<dbReference type="PANTHER" id="PTHR37691:SF1">
    <property type="entry name" value="BLR3518 PROTEIN"/>
    <property type="match status" value="1"/>
</dbReference>
<dbReference type="Pfam" id="PF02635">
    <property type="entry name" value="DsrE"/>
    <property type="match status" value="1"/>
</dbReference>
<accession>A0ABM9AWI9</accession>
<dbReference type="EMBL" id="CAKLPZ010000001">
    <property type="protein sequence ID" value="CAH0998727.1"/>
    <property type="molecule type" value="Genomic_DNA"/>
</dbReference>
<gene>
    <name evidence="1" type="ORF">LEM8419_00073</name>
</gene>
<dbReference type="SUPFAM" id="SSF75169">
    <property type="entry name" value="DsrEFH-like"/>
    <property type="match status" value="1"/>
</dbReference>
<evidence type="ECO:0008006" key="3">
    <source>
        <dbReference type="Google" id="ProtNLM"/>
    </source>
</evidence>
<dbReference type="InterPro" id="IPR003787">
    <property type="entry name" value="Sulphur_relay_DsrE/F-like"/>
</dbReference>
<protein>
    <recommendedName>
        <fullName evidence="3">Sulfur reduction protein DsrE</fullName>
    </recommendedName>
</protein>
<comment type="caution">
    <text evidence="1">The sequence shown here is derived from an EMBL/GenBank/DDBJ whole genome shotgun (WGS) entry which is preliminary data.</text>
</comment>
<dbReference type="PANTHER" id="PTHR37691">
    <property type="entry name" value="BLR3518 PROTEIN"/>
    <property type="match status" value="1"/>
</dbReference>
<proteinExistence type="predicted"/>
<dbReference type="Proteomes" id="UP000837803">
    <property type="component" value="Unassembled WGS sequence"/>
</dbReference>
<organism evidence="1 2">
    <name type="scientific">Neolewinella maritima</name>
    <dbReference type="NCBI Taxonomy" id="1383882"/>
    <lineage>
        <taxon>Bacteria</taxon>
        <taxon>Pseudomonadati</taxon>
        <taxon>Bacteroidota</taxon>
        <taxon>Saprospiria</taxon>
        <taxon>Saprospirales</taxon>
        <taxon>Lewinellaceae</taxon>
        <taxon>Neolewinella</taxon>
    </lineage>
</organism>
<sequence length="171" mass="18234">MPPHLTAQAPASPARTKVTPVVPYGGIYTLPEATVTPDPELSYRLVIDVVTGQETPDSLAQGLYNVARMLNLFSVGGVPDEQVEVVLAIHGGATFAVMNDALYREHYGIDNPNLPLVRALKEAGVQVTVCGQSLIGRGIPVDGVAPEVEVATSMLTTVAMYQMRGYGLLRF</sequence>
<dbReference type="InterPro" id="IPR027396">
    <property type="entry name" value="DsrEFH-like"/>
</dbReference>
<reference evidence="1" key="1">
    <citation type="submission" date="2021-12" db="EMBL/GenBank/DDBJ databases">
        <authorList>
            <person name="Rodrigo-Torres L."/>
            <person name="Arahal R. D."/>
            <person name="Lucena T."/>
        </authorList>
    </citation>
    <scope>NUCLEOTIDE SEQUENCE</scope>
    <source>
        <strain evidence="1">CECT 8419</strain>
    </source>
</reference>
<evidence type="ECO:0000313" key="1">
    <source>
        <dbReference type="EMBL" id="CAH0998727.1"/>
    </source>
</evidence>
<keyword evidence="2" id="KW-1185">Reference proteome</keyword>